<organism evidence="1 2">
    <name type="scientific">Trema orientale</name>
    <name type="common">Charcoal tree</name>
    <name type="synonym">Celtis orientalis</name>
    <dbReference type="NCBI Taxonomy" id="63057"/>
    <lineage>
        <taxon>Eukaryota</taxon>
        <taxon>Viridiplantae</taxon>
        <taxon>Streptophyta</taxon>
        <taxon>Embryophyta</taxon>
        <taxon>Tracheophyta</taxon>
        <taxon>Spermatophyta</taxon>
        <taxon>Magnoliopsida</taxon>
        <taxon>eudicotyledons</taxon>
        <taxon>Gunneridae</taxon>
        <taxon>Pentapetalae</taxon>
        <taxon>rosids</taxon>
        <taxon>fabids</taxon>
        <taxon>Rosales</taxon>
        <taxon>Cannabaceae</taxon>
        <taxon>Trema</taxon>
    </lineage>
</organism>
<protein>
    <submittedName>
        <fullName evidence="1">Uncharacterized protein</fullName>
    </submittedName>
</protein>
<reference evidence="2" key="1">
    <citation type="submission" date="2016-06" db="EMBL/GenBank/DDBJ databases">
        <title>Parallel loss of symbiosis genes in relatives of nitrogen-fixing non-legume Parasponia.</title>
        <authorList>
            <person name="Van Velzen R."/>
            <person name="Holmer R."/>
            <person name="Bu F."/>
            <person name="Rutten L."/>
            <person name="Van Zeijl A."/>
            <person name="Liu W."/>
            <person name="Santuari L."/>
            <person name="Cao Q."/>
            <person name="Sharma T."/>
            <person name="Shen D."/>
            <person name="Roswanjaya Y."/>
            <person name="Wardhani T."/>
            <person name="Kalhor M.S."/>
            <person name="Jansen J."/>
            <person name="Van den Hoogen J."/>
            <person name="Gungor B."/>
            <person name="Hartog M."/>
            <person name="Hontelez J."/>
            <person name="Verver J."/>
            <person name="Yang W.-C."/>
            <person name="Schijlen E."/>
            <person name="Repin R."/>
            <person name="Schilthuizen M."/>
            <person name="Schranz E."/>
            <person name="Heidstra R."/>
            <person name="Miyata K."/>
            <person name="Fedorova E."/>
            <person name="Kohlen W."/>
            <person name="Bisseling T."/>
            <person name="Smit S."/>
            <person name="Geurts R."/>
        </authorList>
    </citation>
    <scope>NUCLEOTIDE SEQUENCE [LARGE SCALE GENOMIC DNA]</scope>
    <source>
        <strain evidence="2">cv. RG33-2</strain>
    </source>
</reference>
<proteinExistence type="predicted"/>
<comment type="caution">
    <text evidence="1">The sequence shown here is derived from an EMBL/GenBank/DDBJ whole genome shotgun (WGS) entry which is preliminary data.</text>
</comment>
<evidence type="ECO:0000313" key="2">
    <source>
        <dbReference type="Proteomes" id="UP000237000"/>
    </source>
</evidence>
<keyword evidence="2" id="KW-1185">Reference proteome</keyword>
<dbReference type="EMBL" id="JXTC01000164">
    <property type="protein sequence ID" value="PON84331.1"/>
    <property type="molecule type" value="Genomic_DNA"/>
</dbReference>
<dbReference type="Proteomes" id="UP000237000">
    <property type="component" value="Unassembled WGS sequence"/>
</dbReference>
<name>A0A2P5EFL6_TREOI</name>
<accession>A0A2P5EFL6</accession>
<sequence length="127" mass="13869">MLSNEVLRNWVHELVVGSVRAGFALGSRRVGAGFQLVRAWNSRPKFKRVGSEARREPLYVSSQQIILTQESFTATRCNESSRRLAFANIGRSSPVKVARGSSTPGLARDGLLLASQDLVDFGLPLIG</sequence>
<evidence type="ECO:0000313" key="1">
    <source>
        <dbReference type="EMBL" id="PON84331.1"/>
    </source>
</evidence>
<gene>
    <name evidence="1" type="ORF">TorRG33x02_198960</name>
</gene>
<dbReference type="AlphaFoldDB" id="A0A2P5EFL6"/>
<dbReference type="InParanoid" id="A0A2P5EFL6"/>